<dbReference type="AlphaFoldDB" id="A0A6J7TDW3"/>
<feature type="compositionally biased region" description="Basic residues" evidence="1">
    <location>
        <begin position="1"/>
        <end position="82"/>
    </location>
</feature>
<feature type="compositionally biased region" description="Low complexity" evidence="1">
    <location>
        <begin position="83"/>
        <end position="92"/>
    </location>
</feature>
<dbReference type="Gene3D" id="2.60.40.10">
    <property type="entry name" value="Immunoglobulins"/>
    <property type="match status" value="1"/>
</dbReference>
<sequence length="288" mass="29247">MAVKKKTAAKKAAPKKTAKKSTAKKAVKKSPAKKTTAKKSVAKKKTAKKAVAKKAVAKKAVAKKKTTTKKAAPKKAVKKSPAKKSAAAKVVVPPVPATGSARVNVSTTPTAPKPAVKAAAPSAAPRQGSSSKTLLAVLVGVVLLGAIVISNSGKDNDDAAPAVEPSIEASAEPMASEPAATEETPAATDAAATTGEAPSRFIGNWKDSSKAVMVITWKAPAGDVKGYKVETRSNQGAWNVVSEVSATTYAAEFAKKSEDGSTSFRVSAVYADGSLGVAKAFGFAGQFE</sequence>
<gene>
    <name evidence="2" type="ORF">UFOPK4307_00005</name>
</gene>
<dbReference type="GO" id="GO:0000786">
    <property type="term" value="C:nucleosome"/>
    <property type="evidence" value="ECO:0007669"/>
    <property type="project" value="InterPro"/>
</dbReference>
<feature type="region of interest" description="Disordered" evidence="1">
    <location>
        <begin position="1"/>
        <end position="129"/>
    </location>
</feature>
<evidence type="ECO:0000313" key="2">
    <source>
        <dbReference type="EMBL" id="CAB5050528.1"/>
    </source>
</evidence>
<dbReference type="GO" id="GO:0006334">
    <property type="term" value="P:nucleosome assembly"/>
    <property type="evidence" value="ECO:0007669"/>
    <property type="project" value="InterPro"/>
</dbReference>
<accession>A0A6J7TDW3</accession>
<dbReference type="InterPro" id="IPR005819">
    <property type="entry name" value="H1/H5"/>
</dbReference>
<organism evidence="2">
    <name type="scientific">freshwater metagenome</name>
    <dbReference type="NCBI Taxonomy" id="449393"/>
    <lineage>
        <taxon>unclassified sequences</taxon>
        <taxon>metagenomes</taxon>
        <taxon>ecological metagenomes</taxon>
    </lineage>
</organism>
<dbReference type="GO" id="GO:0030527">
    <property type="term" value="F:structural constituent of chromatin"/>
    <property type="evidence" value="ECO:0007669"/>
    <property type="project" value="InterPro"/>
</dbReference>
<protein>
    <submittedName>
        <fullName evidence="2">Unannotated protein</fullName>
    </submittedName>
</protein>
<dbReference type="GO" id="GO:0003677">
    <property type="term" value="F:DNA binding"/>
    <property type="evidence" value="ECO:0007669"/>
    <property type="project" value="InterPro"/>
</dbReference>
<reference evidence="2" key="1">
    <citation type="submission" date="2020-05" db="EMBL/GenBank/DDBJ databases">
        <authorList>
            <person name="Chiriac C."/>
            <person name="Salcher M."/>
            <person name="Ghai R."/>
            <person name="Kavagutti S V."/>
        </authorList>
    </citation>
    <scope>NUCLEOTIDE SEQUENCE</scope>
</reference>
<dbReference type="Pfam" id="PF07382">
    <property type="entry name" value="HC2"/>
    <property type="match status" value="1"/>
</dbReference>
<evidence type="ECO:0000256" key="1">
    <source>
        <dbReference type="SAM" id="MobiDB-lite"/>
    </source>
</evidence>
<feature type="compositionally biased region" description="Low complexity" evidence="1">
    <location>
        <begin position="105"/>
        <end position="125"/>
    </location>
</feature>
<feature type="region of interest" description="Disordered" evidence="1">
    <location>
        <begin position="168"/>
        <end position="195"/>
    </location>
</feature>
<name>A0A6J7TDW3_9ZZZZ</name>
<dbReference type="InterPro" id="IPR013783">
    <property type="entry name" value="Ig-like_fold"/>
</dbReference>
<dbReference type="InterPro" id="IPR036116">
    <property type="entry name" value="FN3_sf"/>
</dbReference>
<dbReference type="InterPro" id="IPR009970">
    <property type="entry name" value="HC2"/>
</dbReference>
<dbReference type="SUPFAM" id="SSF49265">
    <property type="entry name" value="Fibronectin type III"/>
    <property type="match status" value="1"/>
</dbReference>
<dbReference type="GO" id="GO:0030261">
    <property type="term" value="P:chromosome condensation"/>
    <property type="evidence" value="ECO:0007669"/>
    <property type="project" value="InterPro"/>
</dbReference>
<dbReference type="EMBL" id="CAFBQO010000001">
    <property type="protein sequence ID" value="CAB5050528.1"/>
    <property type="molecule type" value="Genomic_DNA"/>
</dbReference>
<proteinExistence type="predicted"/>
<dbReference type="PRINTS" id="PR00624">
    <property type="entry name" value="HISTONEH5"/>
</dbReference>